<feature type="transmembrane region" description="Helical" evidence="18">
    <location>
        <begin position="208"/>
        <end position="235"/>
    </location>
</feature>
<dbReference type="GO" id="GO:0055036">
    <property type="term" value="C:virion membrane"/>
    <property type="evidence" value="ECO:0007669"/>
    <property type="project" value="UniProtKB-SubCell"/>
</dbReference>
<dbReference type="GO" id="GO:0019062">
    <property type="term" value="P:virion attachment to host cell"/>
    <property type="evidence" value="ECO:0007669"/>
    <property type="project" value="UniProtKB-KW"/>
</dbReference>
<dbReference type="KEGG" id="vg:80550100"/>
<evidence type="ECO:0000256" key="7">
    <source>
        <dbReference type="ARBA" id="ARBA00022729"/>
    </source>
</evidence>
<reference evidence="21 22" key="1">
    <citation type="submission" date="2010-07" db="EMBL/GenBank/DDBJ databases">
        <title>Genetic Diversity of Orthobunyaviruses.</title>
        <authorList>
            <person name="Palacios G."/>
            <person name="Savji N."/>
            <person name="Tesh R."/>
            <person name="Bussetti A.V."/>
            <person name="Lipkin W."/>
        </authorList>
    </citation>
    <scope>NUCLEOTIDE SEQUENCE [LARGE SCALE GENOMIC DNA]</scope>
</reference>
<evidence type="ECO:0000259" key="20">
    <source>
        <dbReference type="Pfam" id="PF03563"/>
    </source>
</evidence>
<evidence type="ECO:0000256" key="11">
    <source>
        <dbReference type="ARBA" id="ARBA00022870"/>
    </source>
</evidence>
<dbReference type="RefSeq" id="YP_010839906.1">
    <property type="nucleotide sequence ID" value="NC_078230.1"/>
</dbReference>
<dbReference type="Pfam" id="PF03563">
    <property type="entry name" value="Bunya_G2"/>
    <property type="match status" value="1"/>
</dbReference>
<evidence type="ECO:0000256" key="13">
    <source>
        <dbReference type="ARBA" id="ARBA00023136"/>
    </source>
</evidence>
<dbReference type="GeneID" id="80550100"/>
<keyword evidence="15" id="KW-1038">Host endoplasmic reticulum</keyword>
<evidence type="ECO:0000259" key="19">
    <source>
        <dbReference type="Pfam" id="PF03557"/>
    </source>
</evidence>
<evidence type="ECO:0000256" key="8">
    <source>
        <dbReference type="ARBA" id="ARBA00022804"/>
    </source>
</evidence>
<dbReference type="InterPro" id="IPR005168">
    <property type="entry name" value="Bunya_G2"/>
</dbReference>
<keyword evidence="22" id="KW-1185">Reference proteome</keyword>
<evidence type="ECO:0000256" key="3">
    <source>
        <dbReference type="ARBA" id="ARBA00004625"/>
    </source>
</evidence>
<protein>
    <recommendedName>
        <fullName evidence="4">Envelopment polyprotein</fullName>
    </recommendedName>
    <alternativeName>
        <fullName evidence="17">M polyprotein</fullName>
    </alternativeName>
</protein>
<evidence type="ECO:0000256" key="16">
    <source>
        <dbReference type="ARBA" id="ARBA00023296"/>
    </source>
</evidence>
<evidence type="ECO:0000256" key="14">
    <source>
        <dbReference type="ARBA" id="ARBA00023180"/>
    </source>
</evidence>
<evidence type="ECO:0000256" key="1">
    <source>
        <dbReference type="ARBA" id="ARBA00004182"/>
    </source>
</evidence>
<dbReference type="Pfam" id="PF03557">
    <property type="entry name" value="Bunya_G1"/>
    <property type="match status" value="1"/>
</dbReference>
<evidence type="ECO:0000256" key="15">
    <source>
        <dbReference type="ARBA" id="ARBA00023184"/>
    </source>
</evidence>
<evidence type="ECO:0000256" key="9">
    <source>
        <dbReference type="ARBA" id="ARBA00022812"/>
    </source>
</evidence>
<evidence type="ECO:0000256" key="18">
    <source>
        <dbReference type="SAM" id="Phobius"/>
    </source>
</evidence>
<comment type="subcellular location">
    <subcellularLocation>
        <location evidence="2">Host Golgi apparatus membrane</location>
        <topology evidence="2">Multi-pass membrane protein</topology>
    </subcellularLocation>
    <subcellularLocation>
        <location evidence="3">Host endoplasmic reticulum membrane</location>
    </subcellularLocation>
    <subcellularLocation>
        <location evidence="1">Virion membrane</location>
    </subcellularLocation>
</comment>
<name>I1STB7_9VIRU</name>
<sequence length="1431" mass="163699">MSLMENHIILFLLALSNSAMSIPTENCFQGGHVVKHEVMNHGVTNLCLKDDVSILKISSTQQRNKTMFDNTVSRFWNVKNWHKCNPVPVIDGTFIVYDIDKFFNVVPKVFSCKSECRIHIDKDEGCIILSSEHMNHYTISGTSTTTGWFRSKTNIPLQNTCEHITISCGTNRHTVHACFKTHMSCIRFFKNTILPNRMSKSFCSNIEVILITSFALITYIILLILSGTYIIYLLLPIMWPITYIFGKLYSKSCVKCRDCSLPMHPLSKCGTECMCGTEFGTTERLKKHRESQLCKGYKSGPAARTLCKNKGSNLVLSIFLSVIFFSFLTPINAECYTIDEITDVLLNNPKSSSTYFDIQNIIIWSISFSILIIVMLYKKLEETYTNKTVLHCTECSMFHRLHGLKRNGDFTNKCESCICGFTANFYHEPEGEYETINPYVHTLRESCLYSVSRNFQKLFKIFIVVVILLNSMSPVFGTCIHQDADLLKCGAYNLTDDCEKNRIHSEIVEKAKEFLHPVEMNVLDIMRLNISTIQKYIEVSNNMHYKIIIEKLLYTKYCKYFTNLFNGNAEESASFRFYLYTHQLSLCVEKPIYDLCRCLARHINCHAASIDVIPSAVFYKLPNGHYNHDLNIALRGIYFAFRGIVGGNIYMLVKEKKTDTLVSYLESFLGKINKNFELKAIIEFSINLLKMNIPYTLDDHWPEIGVPENLPQARGINARINISIGDPIYECNSAYIVSCTSKLPNMPNMQFYECDNKHYRMPAEGGVFFKNRLCVGDTFCIKQFQPVFSNLTIGGLVCIKSNPQVDTVWSKESKSCEMEDIGHCLIKNLNTSLILCSDNKLYHTDKNIQHSGSSNIVDYCFSKDCSKRRPINPLNVQNCIWDSNKMHKLGASIINYQSIESYKQTLETTIEGDLNIHKFVGTSKYPIILPTYKSIYIQGVENDNGIENAYIQGEIPIFAGSSNGLHIYTKEGNIIFDVIIYVKQAEYTSTYNEIYKTGPTIGINTRHNEECTGKCPSHFQHHRKNWIYFSREHTSTWGCEEFGCLAIGVGCVYGECQDIIRPEASVFKKETDDQPNVEFCIVLSHKSECTHINILQPIMTDHFEFMFENTEVQTMPELVFIKKNKVFVGQINDVNGFAKECGNVKMINREVIGDGDPIFDYLCYPMHRKDIVVKKCYTNSYHMCTMLREDKTLIFNPNNSHITIHKQGLKLGTLKYKVKLGDVLYKQYVNSIQIDGQGKCVGNIHSSSGISCEIVIDSNGISTCRIESNCKPSHVNTEIIAGNQKLFLKMQCYNNNPVSIRICNIDLKIESHLSVTHETIDITHISDSHYIIEKDEKCKTWLCKAVDEGISNIFDGFLTSFTKYFYIAYCYNSSCYCSFVNILYFHSSWEVHKKTPSSSSNFRRNGQEISLKLTVYNWLYQKLGFPNTITA</sequence>
<dbReference type="GO" id="GO:0044178">
    <property type="term" value="C:host cell Golgi membrane"/>
    <property type="evidence" value="ECO:0007669"/>
    <property type="project" value="UniProtKB-SubCell"/>
</dbReference>
<organism evidence="21 22">
    <name type="scientific">Oyo virus</name>
    <dbReference type="NCBI Taxonomy" id="1027632"/>
    <lineage>
        <taxon>Viruses</taxon>
        <taxon>Riboviria</taxon>
        <taxon>Orthornavirae</taxon>
        <taxon>Negarnaviricota</taxon>
        <taxon>Polyploviricotina</taxon>
        <taxon>Bunyaviricetes</taxon>
        <taxon>Elliovirales</taxon>
        <taxon>Peribunyaviridae</taxon>
        <taxon>Orthobunyavirus</taxon>
        <taxon>Orthobunyavirus oyoense</taxon>
    </lineage>
</organism>
<keyword evidence="7" id="KW-0732">Signal</keyword>
<keyword evidence="6 18" id="KW-0812">Transmembrane</keyword>
<keyword evidence="8" id="KW-1161">Viral attachment to host cell</keyword>
<proteinExistence type="predicted"/>
<keyword evidence="11" id="KW-1043">Host membrane</keyword>
<feature type="domain" description="Bunyavirus glycoprotein G2" evidence="20">
    <location>
        <begin position="26"/>
        <end position="304"/>
    </location>
</feature>
<dbReference type="GO" id="GO:0044003">
    <property type="term" value="P:symbiont-mediated perturbation of host process"/>
    <property type="evidence" value="ECO:0007669"/>
    <property type="project" value="InterPro"/>
</dbReference>
<dbReference type="EMBL" id="HM639779">
    <property type="protein sequence ID" value="AEE01390.1"/>
    <property type="molecule type" value="Viral_cRNA"/>
</dbReference>
<accession>I1STB7</accession>
<evidence type="ECO:0000256" key="4">
    <source>
        <dbReference type="ARBA" id="ARBA00015294"/>
    </source>
</evidence>
<keyword evidence="10" id="KW-0946">Virion</keyword>
<dbReference type="NCBIfam" id="TIGR04210">
    <property type="entry name" value="bunya_NSm"/>
    <property type="match status" value="1"/>
</dbReference>
<dbReference type="InterPro" id="IPR005167">
    <property type="entry name" value="Bunya_G1"/>
</dbReference>
<keyword evidence="9" id="KW-1040">Host Golgi apparatus</keyword>
<feature type="transmembrane region" description="Helical" evidence="18">
    <location>
        <begin position="458"/>
        <end position="477"/>
    </location>
</feature>
<dbReference type="GO" id="GO:0044167">
    <property type="term" value="C:host cell endoplasmic reticulum membrane"/>
    <property type="evidence" value="ECO:0007669"/>
    <property type="project" value="UniProtKB-SubCell"/>
</dbReference>
<evidence type="ECO:0000256" key="6">
    <source>
        <dbReference type="ARBA" id="ARBA00022692"/>
    </source>
</evidence>
<evidence type="ECO:0000256" key="17">
    <source>
        <dbReference type="ARBA" id="ARBA00031199"/>
    </source>
</evidence>
<dbReference type="Proteomes" id="UP000109070">
    <property type="component" value="Genome"/>
</dbReference>
<evidence type="ECO:0000313" key="21">
    <source>
        <dbReference type="EMBL" id="AEE01390.1"/>
    </source>
</evidence>
<evidence type="ECO:0000313" key="22">
    <source>
        <dbReference type="Proteomes" id="UP000109070"/>
    </source>
</evidence>
<keyword evidence="14" id="KW-0325">Glycoprotein</keyword>
<evidence type="ECO:0000256" key="5">
    <source>
        <dbReference type="ARBA" id="ARBA00022581"/>
    </source>
</evidence>
<feature type="transmembrane region" description="Helical" evidence="18">
    <location>
        <begin position="314"/>
        <end position="333"/>
    </location>
</feature>
<evidence type="ECO:0000256" key="10">
    <source>
        <dbReference type="ARBA" id="ARBA00022844"/>
    </source>
</evidence>
<dbReference type="GO" id="GO:0046718">
    <property type="term" value="P:symbiont entry into host cell"/>
    <property type="evidence" value="ECO:0007669"/>
    <property type="project" value="UniProtKB-KW"/>
</dbReference>
<keyword evidence="5" id="KW-0945">Host-virus interaction</keyword>
<evidence type="ECO:0000256" key="12">
    <source>
        <dbReference type="ARBA" id="ARBA00022989"/>
    </source>
</evidence>
<feature type="transmembrane region" description="Helical" evidence="18">
    <location>
        <begin position="353"/>
        <end position="377"/>
    </location>
</feature>
<keyword evidence="12 18" id="KW-1133">Transmembrane helix</keyword>
<feature type="domain" description="Bunyavirus glycoprotein G1" evidence="19">
    <location>
        <begin position="517"/>
        <end position="1349"/>
    </location>
</feature>
<keyword evidence="13 18" id="KW-0472">Membrane</keyword>
<keyword evidence="16" id="KW-1160">Virus entry into host cell</keyword>
<evidence type="ECO:0000256" key="2">
    <source>
        <dbReference type="ARBA" id="ARBA00004252"/>
    </source>
</evidence>
<dbReference type="InterPro" id="IPR026400">
    <property type="entry name" value="Bunya_nonstruc_pro_NSm"/>
</dbReference>